<dbReference type="Proteomes" id="UP000494106">
    <property type="component" value="Unassembled WGS sequence"/>
</dbReference>
<dbReference type="EMBL" id="CADEBC010000208">
    <property type="protein sequence ID" value="CAB3225748.1"/>
    <property type="molecule type" value="Genomic_DNA"/>
</dbReference>
<gene>
    <name evidence="1" type="ORF">APLA_LOCUS2569</name>
</gene>
<dbReference type="OrthoDB" id="7250604at2759"/>
<keyword evidence="2" id="KW-1185">Reference proteome</keyword>
<sequence>MDPDRIAEEIRAKMIRYSLIEPEIASQAAPVPRKRRSMLDYQRRLKKTKLKIVATDSMIRKVRAGELDLVHLKKEVIGPRDKNWRSRRDFIKKLEVLAKLTEREHSENESRPFFEIFDTTEDQKAILLLNKMKRCDTLRKEGRLLLEVIFGKNITREHIDLLQKEYMKCKPDMKNII</sequence>
<evidence type="ECO:0000313" key="2">
    <source>
        <dbReference type="Proteomes" id="UP000494106"/>
    </source>
</evidence>
<protein>
    <submittedName>
        <fullName evidence="1">Uncharacterized protein</fullName>
    </submittedName>
</protein>
<reference evidence="1 2" key="1">
    <citation type="submission" date="2020-04" db="EMBL/GenBank/DDBJ databases">
        <authorList>
            <person name="Wallbank WR R."/>
            <person name="Pardo Diaz C."/>
            <person name="Kozak K."/>
            <person name="Martin S."/>
            <person name="Jiggins C."/>
            <person name="Moest M."/>
            <person name="Warren A I."/>
            <person name="Byers J.R.P. K."/>
            <person name="Montejo-Kovacevich G."/>
            <person name="Yen C E."/>
        </authorList>
    </citation>
    <scope>NUCLEOTIDE SEQUENCE [LARGE SCALE GENOMIC DNA]</scope>
</reference>
<name>A0A8S0Z138_ARCPL</name>
<accession>A0A8S0Z138</accession>
<organism evidence="1 2">
    <name type="scientific">Arctia plantaginis</name>
    <name type="common">Wood tiger moth</name>
    <name type="synonym">Phalaena plantaginis</name>
    <dbReference type="NCBI Taxonomy" id="874455"/>
    <lineage>
        <taxon>Eukaryota</taxon>
        <taxon>Metazoa</taxon>
        <taxon>Ecdysozoa</taxon>
        <taxon>Arthropoda</taxon>
        <taxon>Hexapoda</taxon>
        <taxon>Insecta</taxon>
        <taxon>Pterygota</taxon>
        <taxon>Neoptera</taxon>
        <taxon>Endopterygota</taxon>
        <taxon>Lepidoptera</taxon>
        <taxon>Glossata</taxon>
        <taxon>Ditrysia</taxon>
        <taxon>Noctuoidea</taxon>
        <taxon>Erebidae</taxon>
        <taxon>Arctiinae</taxon>
        <taxon>Arctia</taxon>
    </lineage>
</organism>
<proteinExistence type="predicted"/>
<evidence type="ECO:0000313" key="1">
    <source>
        <dbReference type="EMBL" id="CAB3225748.1"/>
    </source>
</evidence>
<comment type="caution">
    <text evidence="1">The sequence shown here is derived from an EMBL/GenBank/DDBJ whole genome shotgun (WGS) entry which is preliminary data.</text>
</comment>
<dbReference type="AlphaFoldDB" id="A0A8S0Z138"/>